<dbReference type="Gene3D" id="1.10.1220.160">
    <property type="entry name" value="DNA sulphur modification protein DndE"/>
    <property type="match status" value="1"/>
</dbReference>
<dbReference type="RefSeq" id="WP_213654334.1">
    <property type="nucleotide sequence ID" value="NZ_BOSL01000004.1"/>
</dbReference>
<evidence type="ECO:0000313" key="2">
    <source>
        <dbReference type="Proteomes" id="UP000679992"/>
    </source>
</evidence>
<proteinExistence type="predicted"/>
<reference evidence="1 2" key="1">
    <citation type="submission" date="2021-03" db="EMBL/GenBank/DDBJ databases">
        <title>Antimicrobial resistance genes in bacteria isolated from Japanese honey, and their potential for conferring macrolide and lincosamide resistance in the American foulbrood pathogen Paenibacillus larvae.</title>
        <authorList>
            <person name="Okamoto M."/>
            <person name="Kumagai M."/>
            <person name="Kanamori H."/>
            <person name="Takamatsu D."/>
        </authorList>
    </citation>
    <scope>NUCLEOTIDE SEQUENCE [LARGE SCALE GENOMIC DNA]</scope>
    <source>
        <strain evidence="1 2">J42TS3</strain>
    </source>
</reference>
<accession>A0ABQ4M9E3</accession>
<sequence length="126" mass="14234">MNFTLKTSKYAKEILLQLQASTGITPNILIRYAVVLSLRNNNSGVEIDPITKDFSDGLVLNRSTVTGEYDYVFRALITQAAGRELSDEEYFPGFFNAHLERGIRTLAAEYKSAGNYEKFIRAFLLQ</sequence>
<dbReference type="InterPro" id="IPR038472">
    <property type="entry name" value="DndE_sf"/>
</dbReference>
<keyword evidence="2" id="KW-1185">Reference proteome</keyword>
<dbReference type="Proteomes" id="UP000679992">
    <property type="component" value="Unassembled WGS sequence"/>
</dbReference>
<name>A0ABQ4M9E3_9BACL</name>
<comment type="caution">
    <text evidence="1">The sequence shown here is derived from an EMBL/GenBank/DDBJ whole genome shotgun (WGS) entry which is preliminary data.</text>
</comment>
<protein>
    <recommendedName>
        <fullName evidence="3">DNA sulfur modification protein DndE</fullName>
    </recommendedName>
</protein>
<dbReference type="EMBL" id="BOSL01000004">
    <property type="protein sequence ID" value="GIP52568.1"/>
    <property type="molecule type" value="Genomic_DNA"/>
</dbReference>
<gene>
    <name evidence="1" type="ORF">J42TS3_16030</name>
</gene>
<organism evidence="1 2">
    <name type="scientific">Paenibacillus vini</name>
    <dbReference type="NCBI Taxonomy" id="1476024"/>
    <lineage>
        <taxon>Bacteria</taxon>
        <taxon>Bacillati</taxon>
        <taxon>Bacillota</taxon>
        <taxon>Bacilli</taxon>
        <taxon>Bacillales</taxon>
        <taxon>Paenibacillaceae</taxon>
        <taxon>Paenibacillus</taxon>
    </lineage>
</organism>
<evidence type="ECO:0000313" key="1">
    <source>
        <dbReference type="EMBL" id="GIP52568.1"/>
    </source>
</evidence>
<dbReference type="InterPro" id="IPR014969">
    <property type="entry name" value="DNA_S_DndE"/>
</dbReference>
<dbReference type="Pfam" id="PF08870">
    <property type="entry name" value="DndE"/>
    <property type="match status" value="1"/>
</dbReference>
<evidence type="ECO:0008006" key="3">
    <source>
        <dbReference type="Google" id="ProtNLM"/>
    </source>
</evidence>